<dbReference type="STRING" id="1086011.HJ01_03226"/>
<dbReference type="EMBL" id="AHKF01000025">
    <property type="protein sequence ID" value="EIA07423.1"/>
    <property type="molecule type" value="Genomic_DNA"/>
</dbReference>
<keyword evidence="1" id="KW-0812">Transmembrane</keyword>
<name>H7FVK1_FLAFP</name>
<protein>
    <submittedName>
        <fullName evidence="2">Uncharacterized protein</fullName>
    </submittedName>
</protein>
<feature type="transmembrane region" description="Helical" evidence="1">
    <location>
        <begin position="6"/>
        <end position="31"/>
    </location>
</feature>
<comment type="caution">
    <text evidence="2">The sequence shown here is derived from an EMBL/GenBank/DDBJ whole genome shotgun (WGS) entry which is preliminary data.</text>
</comment>
<dbReference type="eggNOG" id="ENOG5033FD8">
    <property type="taxonomic scope" value="Bacteria"/>
</dbReference>
<keyword evidence="1" id="KW-0472">Membrane</keyword>
<keyword evidence="1" id="KW-1133">Transmembrane helix</keyword>
<dbReference type="Proteomes" id="UP000005566">
    <property type="component" value="Unassembled WGS sequence"/>
</dbReference>
<proteinExistence type="predicted"/>
<evidence type="ECO:0000313" key="2">
    <source>
        <dbReference type="EMBL" id="EIA07423.1"/>
    </source>
</evidence>
<keyword evidence="3" id="KW-1185">Reference proteome</keyword>
<dbReference type="RefSeq" id="WP_007139403.1">
    <property type="nucleotide sequence ID" value="NZ_AHKF01000025.1"/>
</dbReference>
<dbReference type="AlphaFoldDB" id="H7FVK1"/>
<sequence length="159" mass="18459">MFTNISWGNYIVVIVLLLASWYLFIGLRFYFVEIKEIVTGKWTIRNCRSKDLEIHYDVVQPQTFTDTSLQPSFGEPEESIINIDAFVEGLKNVVKEAAQRKLVKTEFQSYLSLLLCEFPSIKNSPFRSSVSEMIISECNKLDFISLSQVEVEELWNENE</sequence>
<dbReference type="PATRIC" id="fig|1086011.3.peg.3161"/>
<organism evidence="2 3">
    <name type="scientific">Flavobacterium frigoris (strain PS1)</name>
    <dbReference type="NCBI Taxonomy" id="1086011"/>
    <lineage>
        <taxon>Bacteria</taxon>
        <taxon>Pseudomonadati</taxon>
        <taxon>Bacteroidota</taxon>
        <taxon>Flavobacteriia</taxon>
        <taxon>Flavobacteriales</taxon>
        <taxon>Flavobacteriaceae</taxon>
        <taxon>Flavobacterium</taxon>
    </lineage>
</organism>
<accession>H7FVK1</accession>
<evidence type="ECO:0000256" key="1">
    <source>
        <dbReference type="SAM" id="Phobius"/>
    </source>
</evidence>
<dbReference type="OrthoDB" id="800022at2"/>
<evidence type="ECO:0000313" key="3">
    <source>
        <dbReference type="Proteomes" id="UP000005566"/>
    </source>
</evidence>
<gene>
    <name evidence="2" type="ORF">HJ01_03226</name>
</gene>
<reference evidence="2 3" key="1">
    <citation type="journal article" date="2014" name="Acta Crystallogr. D">
        <title>Structure-based characterization and antifreeze properties of a hyperactive ice-binding protein from the Antarctic bacterium Flavobacterium frigoris PS1.</title>
        <authorList>
            <person name="Do H."/>
            <person name="Kim S.J."/>
            <person name="Kim H.J."/>
            <person name="Lee J.H."/>
        </authorList>
    </citation>
    <scope>NUCLEOTIDE SEQUENCE [LARGE SCALE GENOMIC DNA]</scope>
    <source>
        <strain evidence="2 3">PS1</strain>
    </source>
</reference>